<evidence type="ECO:0000313" key="1">
    <source>
        <dbReference type="Ensembl" id="ENSCINP00000036573.1"/>
    </source>
</evidence>
<reference evidence="1" key="3">
    <citation type="submission" date="2025-09" db="UniProtKB">
        <authorList>
            <consortium name="Ensembl"/>
        </authorList>
    </citation>
    <scope>IDENTIFICATION</scope>
</reference>
<sequence>MAKLFAQHLIELCWKFYLRSKNRILTKFEQPHEVNYCYVIVHSLSKQSCSHFMSLVYNRRCVNMAADFITP</sequence>
<proteinExistence type="predicted"/>
<protein>
    <submittedName>
        <fullName evidence="1">Uncharacterized protein</fullName>
    </submittedName>
</protein>
<organism evidence="1 2">
    <name type="scientific">Ciona intestinalis</name>
    <name type="common">Transparent sea squirt</name>
    <name type="synonym">Ascidia intestinalis</name>
    <dbReference type="NCBI Taxonomy" id="7719"/>
    <lineage>
        <taxon>Eukaryota</taxon>
        <taxon>Metazoa</taxon>
        <taxon>Chordata</taxon>
        <taxon>Tunicata</taxon>
        <taxon>Ascidiacea</taxon>
        <taxon>Phlebobranchia</taxon>
        <taxon>Cionidae</taxon>
        <taxon>Ciona</taxon>
    </lineage>
</organism>
<accession>H2Y3T7</accession>
<dbReference type="Ensembl" id="ENSCINT00000036153.1">
    <property type="protein sequence ID" value="ENSCINP00000036573.1"/>
    <property type="gene ID" value="ENSCING00000020124.1"/>
</dbReference>
<dbReference type="Proteomes" id="UP000008144">
    <property type="component" value="Unassembled WGS sequence"/>
</dbReference>
<reference evidence="2" key="1">
    <citation type="journal article" date="2002" name="Science">
        <title>The draft genome of Ciona intestinalis: insights into chordate and vertebrate origins.</title>
        <authorList>
            <person name="Dehal P."/>
            <person name="Satou Y."/>
            <person name="Campbell R.K."/>
            <person name="Chapman J."/>
            <person name="Degnan B."/>
            <person name="De Tomaso A."/>
            <person name="Davidson B."/>
            <person name="Di Gregorio A."/>
            <person name="Gelpke M."/>
            <person name="Goodstein D.M."/>
            <person name="Harafuji N."/>
            <person name="Hastings K.E."/>
            <person name="Ho I."/>
            <person name="Hotta K."/>
            <person name="Huang W."/>
            <person name="Kawashima T."/>
            <person name="Lemaire P."/>
            <person name="Martinez D."/>
            <person name="Meinertzhagen I.A."/>
            <person name="Necula S."/>
            <person name="Nonaka M."/>
            <person name="Putnam N."/>
            <person name="Rash S."/>
            <person name="Saiga H."/>
            <person name="Satake M."/>
            <person name="Terry A."/>
            <person name="Yamada L."/>
            <person name="Wang H.G."/>
            <person name="Awazu S."/>
            <person name="Azumi K."/>
            <person name="Boore J."/>
            <person name="Branno M."/>
            <person name="Chin-Bow S."/>
            <person name="DeSantis R."/>
            <person name="Doyle S."/>
            <person name="Francino P."/>
            <person name="Keys D.N."/>
            <person name="Haga S."/>
            <person name="Hayashi H."/>
            <person name="Hino K."/>
            <person name="Imai K.S."/>
            <person name="Inaba K."/>
            <person name="Kano S."/>
            <person name="Kobayashi K."/>
            <person name="Kobayashi M."/>
            <person name="Lee B.I."/>
            <person name="Makabe K.W."/>
            <person name="Manohar C."/>
            <person name="Matassi G."/>
            <person name="Medina M."/>
            <person name="Mochizuki Y."/>
            <person name="Mount S."/>
            <person name="Morishita T."/>
            <person name="Miura S."/>
            <person name="Nakayama A."/>
            <person name="Nishizaka S."/>
            <person name="Nomoto H."/>
            <person name="Ohta F."/>
            <person name="Oishi K."/>
            <person name="Rigoutsos I."/>
            <person name="Sano M."/>
            <person name="Sasaki A."/>
            <person name="Sasakura Y."/>
            <person name="Shoguchi E."/>
            <person name="Shin-i T."/>
            <person name="Spagnuolo A."/>
            <person name="Stainier D."/>
            <person name="Suzuki M.M."/>
            <person name="Tassy O."/>
            <person name="Takatori N."/>
            <person name="Tokuoka M."/>
            <person name="Yagi K."/>
            <person name="Yoshizaki F."/>
            <person name="Wada S."/>
            <person name="Zhang C."/>
            <person name="Hyatt P.D."/>
            <person name="Larimer F."/>
            <person name="Detter C."/>
            <person name="Doggett N."/>
            <person name="Glavina T."/>
            <person name="Hawkins T."/>
            <person name="Richardson P."/>
            <person name="Lucas S."/>
            <person name="Kohara Y."/>
            <person name="Levine M."/>
            <person name="Satoh N."/>
            <person name="Rokhsar D.S."/>
        </authorList>
    </citation>
    <scope>NUCLEOTIDE SEQUENCE [LARGE SCALE GENOMIC DNA]</scope>
</reference>
<dbReference type="HOGENOM" id="CLU_2739272_0_0_1"/>
<dbReference type="AlphaFoldDB" id="H2Y3T7"/>
<reference evidence="1" key="2">
    <citation type="submission" date="2025-08" db="UniProtKB">
        <authorList>
            <consortium name="Ensembl"/>
        </authorList>
    </citation>
    <scope>IDENTIFICATION</scope>
</reference>
<name>H2Y3T7_CIOIN</name>
<dbReference type="InParanoid" id="H2Y3T7"/>
<keyword evidence="2" id="KW-1185">Reference proteome</keyword>
<evidence type="ECO:0000313" key="2">
    <source>
        <dbReference type="Proteomes" id="UP000008144"/>
    </source>
</evidence>